<dbReference type="Proteomes" id="UP000663181">
    <property type="component" value="Chromosome"/>
</dbReference>
<keyword evidence="4" id="KW-1185">Reference proteome</keyword>
<name>A0ABX7GPE0_9GAMM</name>
<dbReference type="Pfam" id="PF13681">
    <property type="entry name" value="PilX"/>
    <property type="match status" value="1"/>
</dbReference>
<dbReference type="InterPro" id="IPR025205">
    <property type="entry name" value="PilX/PilW_C"/>
</dbReference>
<evidence type="ECO:0000259" key="1">
    <source>
        <dbReference type="Pfam" id="PF13681"/>
    </source>
</evidence>
<protein>
    <recommendedName>
        <fullName evidence="5">Type IV pilus assembly protein PilX</fullName>
    </recommendedName>
</protein>
<dbReference type="Pfam" id="PF14341">
    <property type="entry name" value="PilX_N"/>
    <property type="match status" value="1"/>
</dbReference>
<evidence type="ECO:0000259" key="2">
    <source>
        <dbReference type="Pfam" id="PF14341"/>
    </source>
</evidence>
<sequence>MVLIFLLLITMLAMGTAQHALLQQRMAGSLRNAQQARLSAETALRGAEYRIWSIASQAGIHLHCQDGRISSDDGCVMYRPLSAPYSANGTVTRFQTASGWVTGIGKSYIGSQRRGYTSGKGQPTAALAKNPVYIIEDLGSMRPPGAGSLHESGNTGPNNGGVGEVDVHIYRITARGTGGNPNIVRVVQSTFDAPASP</sequence>
<dbReference type="EMBL" id="CP064030">
    <property type="protein sequence ID" value="QRN52221.1"/>
    <property type="molecule type" value="Genomic_DNA"/>
</dbReference>
<reference evidence="3 4" key="1">
    <citation type="submission" date="2020-10" db="EMBL/GenBank/DDBJ databases">
        <title>Phylogeny of dyella-like bacteria.</title>
        <authorList>
            <person name="Fu J."/>
        </authorList>
    </citation>
    <scope>NUCLEOTIDE SEQUENCE [LARGE SCALE GENOMIC DNA]</scope>
    <source>
        <strain evidence="3 4">DHOB09</strain>
    </source>
</reference>
<evidence type="ECO:0008006" key="5">
    <source>
        <dbReference type="Google" id="ProtNLM"/>
    </source>
</evidence>
<feature type="domain" description="PilX/PilW C-terminal" evidence="1">
    <location>
        <begin position="88"/>
        <end position="191"/>
    </location>
</feature>
<accession>A0ABX7GPE0</accession>
<proteinExistence type="predicted"/>
<evidence type="ECO:0000313" key="4">
    <source>
        <dbReference type="Proteomes" id="UP000663181"/>
    </source>
</evidence>
<evidence type="ECO:0000313" key="3">
    <source>
        <dbReference type="EMBL" id="QRN52221.1"/>
    </source>
</evidence>
<feature type="domain" description="Type 4 fimbrial biogenesis protein PilX N-terminal" evidence="2">
    <location>
        <begin position="1"/>
        <end position="45"/>
    </location>
</feature>
<organism evidence="3 4">
    <name type="scientific">Dyella caseinilytica</name>
    <dbReference type="NCBI Taxonomy" id="1849581"/>
    <lineage>
        <taxon>Bacteria</taxon>
        <taxon>Pseudomonadati</taxon>
        <taxon>Pseudomonadota</taxon>
        <taxon>Gammaproteobacteria</taxon>
        <taxon>Lysobacterales</taxon>
        <taxon>Rhodanobacteraceae</taxon>
        <taxon>Dyella</taxon>
    </lineage>
</organism>
<dbReference type="InterPro" id="IPR025746">
    <property type="entry name" value="PilX_N_dom"/>
</dbReference>
<gene>
    <name evidence="3" type="ORF">ISN74_12040</name>
</gene>